<protein>
    <submittedName>
        <fullName evidence="3">MaoC family dehydratase</fullName>
    </submittedName>
</protein>
<evidence type="ECO:0000313" key="3">
    <source>
        <dbReference type="EMBL" id="PKZ80888.1"/>
    </source>
</evidence>
<dbReference type="RefSeq" id="WP_020625414.1">
    <property type="nucleotide sequence ID" value="NZ_CP025616.2"/>
</dbReference>
<accession>A0AAP3ABC6</accession>
<comment type="caution">
    <text evidence="3">The sequence shown here is derived from an EMBL/GenBank/DDBJ whole genome shotgun (WGS) entry which is preliminary data.</text>
</comment>
<dbReference type="InterPro" id="IPR029069">
    <property type="entry name" value="HotDog_dom_sf"/>
</dbReference>
<dbReference type="PANTHER" id="PTHR42993">
    <property type="entry name" value="MAOC-LIKE DEHYDRATASE DOMAIN-CONTAINING PROTEIN"/>
    <property type="match status" value="1"/>
</dbReference>
<proteinExistence type="inferred from homology"/>
<dbReference type="PANTHER" id="PTHR42993:SF1">
    <property type="entry name" value="MAOC-LIKE DEHYDRATASE DOMAIN-CONTAINING PROTEIN"/>
    <property type="match status" value="1"/>
</dbReference>
<feature type="domain" description="MaoC-like" evidence="2">
    <location>
        <begin position="10"/>
        <end position="121"/>
    </location>
</feature>
<sequence>MQTFDGLDEFERAVGTHLGHSRWRTVTQEQVDLFADTTDDHQWIHVDPERAARGPFGSTVAHGFLTLALLPSMVREIYRVEGMAMVVNYGSDRVRFPHPTPVGARIRAGAELTRLDRGPQGALAMVTTTVEIEGVAKPACVSDSLFLLRPGKDAS</sequence>
<dbReference type="CDD" id="cd03450">
    <property type="entry name" value="NodN"/>
    <property type="match status" value="1"/>
</dbReference>
<evidence type="ECO:0000313" key="4">
    <source>
        <dbReference type="Proteomes" id="UP000234847"/>
    </source>
</evidence>
<gene>
    <name evidence="3" type="ORF">CYJ95_10220</name>
</gene>
<dbReference type="InterPro" id="IPR002539">
    <property type="entry name" value="MaoC-like_dom"/>
</dbReference>
<dbReference type="EMBL" id="PKJT01000012">
    <property type="protein sequence ID" value="PKZ80888.1"/>
    <property type="molecule type" value="Genomic_DNA"/>
</dbReference>
<name>A0AAP3ABC6_MICLU</name>
<dbReference type="InterPro" id="IPR039375">
    <property type="entry name" value="NodN-like"/>
</dbReference>
<evidence type="ECO:0000256" key="1">
    <source>
        <dbReference type="ARBA" id="ARBA00005254"/>
    </source>
</evidence>
<organism evidence="3 4">
    <name type="scientific">Micrococcus luteus</name>
    <name type="common">Micrococcus lysodeikticus</name>
    <dbReference type="NCBI Taxonomy" id="1270"/>
    <lineage>
        <taxon>Bacteria</taxon>
        <taxon>Bacillati</taxon>
        <taxon>Actinomycetota</taxon>
        <taxon>Actinomycetes</taxon>
        <taxon>Micrococcales</taxon>
        <taxon>Micrococcaceae</taxon>
        <taxon>Micrococcus</taxon>
    </lineage>
</organism>
<dbReference type="AlphaFoldDB" id="A0AAP3ABC6"/>
<reference evidence="3 4" key="1">
    <citation type="submission" date="2017-12" db="EMBL/GenBank/DDBJ databases">
        <title>Phylogenetic diversity of female urinary microbiome.</title>
        <authorList>
            <person name="Thomas-White K."/>
            <person name="Wolfe A.J."/>
        </authorList>
    </citation>
    <scope>NUCLEOTIDE SEQUENCE [LARGE SCALE GENOMIC DNA]</scope>
    <source>
        <strain evidence="3 4">UMB0038</strain>
    </source>
</reference>
<dbReference type="SUPFAM" id="SSF54637">
    <property type="entry name" value="Thioesterase/thiol ester dehydrase-isomerase"/>
    <property type="match status" value="1"/>
</dbReference>
<evidence type="ECO:0000259" key="2">
    <source>
        <dbReference type="Pfam" id="PF01575"/>
    </source>
</evidence>
<dbReference type="Proteomes" id="UP000234847">
    <property type="component" value="Unassembled WGS sequence"/>
</dbReference>
<comment type="similarity">
    <text evidence="1">Belongs to the enoyl-CoA hydratase/isomerase family.</text>
</comment>
<dbReference type="Gene3D" id="3.10.129.10">
    <property type="entry name" value="Hotdog Thioesterase"/>
    <property type="match status" value="1"/>
</dbReference>
<dbReference type="Pfam" id="PF01575">
    <property type="entry name" value="MaoC_dehydratas"/>
    <property type="match status" value="1"/>
</dbReference>